<dbReference type="EMBL" id="AASDFP010000112">
    <property type="protein sequence ID" value="EFB2195361.1"/>
    <property type="molecule type" value="Genomic_DNA"/>
</dbReference>
<gene>
    <name evidence="1" type="ORF">FIJ20_24940</name>
</gene>
<dbReference type="AlphaFoldDB" id="A0A8S7CVS7"/>
<name>A0A8S7CVS7_ECOLX</name>
<organism evidence="1 2">
    <name type="scientific">Escherichia coli</name>
    <dbReference type="NCBI Taxonomy" id="562"/>
    <lineage>
        <taxon>Bacteria</taxon>
        <taxon>Pseudomonadati</taxon>
        <taxon>Pseudomonadota</taxon>
        <taxon>Gammaproteobacteria</taxon>
        <taxon>Enterobacterales</taxon>
        <taxon>Enterobacteriaceae</taxon>
        <taxon>Escherichia</taxon>
    </lineage>
</organism>
<evidence type="ECO:0000313" key="2">
    <source>
        <dbReference type="Proteomes" id="UP000519859"/>
    </source>
</evidence>
<sequence length="194" mass="22797">MATQPSDNKKLVFAVVNSDFNDIERTIHNGLNWPSEPISSRKLIEEIHLTIQRGGVLPSEGVFYYPCINDSKLIFLSNLSDGWDSLLYCLSKQNKSSYLLFRLLMGEYPLMEMSFIESGKTIRLIRVIKENKWIFYEVGEPLWFEEKENYSKRRIADRITYDLLLSYSRKNGIDFDSPAFFKTEKESLWLNEIR</sequence>
<proteinExistence type="predicted"/>
<comment type="caution">
    <text evidence="1">The sequence shown here is derived from an EMBL/GenBank/DDBJ whole genome shotgun (WGS) entry which is preliminary data.</text>
</comment>
<dbReference type="Proteomes" id="UP000519859">
    <property type="component" value="Unassembled WGS sequence"/>
</dbReference>
<accession>A0A8S7CVS7</accession>
<protein>
    <submittedName>
        <fullName evidence="1">Uncharacterized protein</fullName>
    </submittedName>
</protein>
<dbReference type="RefSeq" id="WP_089553680.1">
    <property type="nucleotide sequence ID" value="NZ_CP071375.1"/>
</dbReference>
<evidence type="ECO:0000313" key="1">
    <source>
        <dbReference type="EMBL" id="EFB2195361.1"/>
    </source>
</evidence>
<reference evidence="1 2" key="1">
    <citation type="submission" date="2019-06" db="EMBL/GenBank/DDBJ databases">
        <authorList>
            <consortium name="NARMS: The National Antimicrobial Resistance Monitoring System"/>
        </authorList>
    </citation>
    <scope>NUCLEOTIDE SEQUENCE [LARGE SCALE GENOMIC DNA]</scope>
    <source>
        <strain evidence="1 2">FSIS11921886</strain>
    </source>
</reference>